<comment type="caution">
    <text evidence="5">The sequence shown here is derived from an EMBL/GenBank/DDBJ whole genome shotgun (WGS) entry which is preliminary data.</text>
</comment>
<protein>
    <recommendedName>
        <fullName evidence="7">Nicotianamine synthase</fullName>
    </recommendedName>
</protein>
<dbReference type="PANTHER" id="PTHR32266:SF12">
    <property type="entry name" value="NICOTIANAMINE SYNTHASE 3"/>
    <property type="match status" value="1"/>
</dbReference>
<dbReference type="PROSITE" id="PS51142">
    <property type="entry name" value="NAS"/>
    <property type="match status" value="1"/>
</dbReference>
<dbReference type="Proteomes" id="UP000696280">
    <property type="component" value="Unassembled WGS sequence"/>
</dbReference>
<proteinExistence type="inferred from homology"/>
<gene>
    <name evidence="5" type="ORF">HYFRA_00007682</name>
</gene>
<evidence type="ECO:0008006" key="7">
    <source>
        <dbReference type="Google" id="ProtNLM"/>
    </source>
</evidence>
<sequence>MAQLSPPSSESSTPTYDQLAEKVQIQSLITQILNIHARLQANSEDLRPCPTVNGLFGELMGICLMPIPDATSQQILTDPRILRILPSLHSLCSQSEFELESFWSRKISGVGKSQAEKELHSFPYYSNYVDLTRLELASLYGIDPRPIRKVAFIGSGPLPLTSLCALEQLKAQHPRPKPRSWSSWFRSILKKDKKAKREEIEVLNIDHSSTAITISQKLCENLGPVAKGMSFHLGSAESDISPPSSPSLSDKSKPKDSPSSDLSDYDVVFLAALVGATQVEKETTLRSIVSRMRPGALLVVRSVAGMRGLCYPVFDPTTPGVIGDGSLELCAVVHPKTHVVNSVVVARVGKRVGLIG</sequence>
<reference evidence="5" key="1">
    <citation type="submission" date="2021-07" db="EMBL/GenBank/DDBJ databases">
        <authorList>
            <person name="Durling M."/>
        </authorList>
    </citation>
    <scope>NUCLEOTIDE SEQUENCE</scope>
</reference>
<feature type="compositionally biased region" description="Low complexity" evidence="4">
    <location>
        <begin position="238"/>
        <end position="249"/>
    </location>
</feature>
<dbReference type="InterPro" id="IPR004298">
    <property type="entry name" value="Nicotian_synth"/>
</dbReference>
<accession>A0A9N9KTT4</accession>
<evidence type="ECO:0000256" key="2">
    <source>
        <dbReference type="ARBA" id="ARBA00022679"/>
    </source>
</evidence>
<evidence type="ECO:0000256" key="4">
    <source>
        <dbReference type="SAM" id="MobiDB-lite"/>
    </source>
</evidence>
<dbReference type="EMBL" id="CAJVRL010000048">
    <property type="protein sequence ID" value="CAG8952966.1"/>
    <property type="molecule type" value="Genomic_DNA"/>
</dbReference>
<feature type="region of interest" description="Disordered" evidence="4">
    <location>
        <begin position="236"/>
        <end position="261"/>
    </location>
</feature>
<keyword evidence="2" id="KW-0808">Transferase</keyword>
<dbReference type="GO" id="GO:0030418">
    <property type="term" value="P:nicotianamine biosynthetic process"/>
    <property type="evidence" value="ECO:0007669"/>
    <property type="project" value="InterPro"/>
</dbReference>
<name>A0A9N9KTT4_9HELO</name>
<evidence type="ECO:0000313" key="5">
    <source>
        <dbReference type="EMBL" id="CAG8952966.1"/>
    </source>
</evidence>
<dbReference type="PANTHER" id="PTHR32266">
    <property type="entry name" value="NICOTIANAMINE SYNTHASE 3"/>
    <property type="match status" value="1"/>
</dbReference>
<evidence type="ECO:0000313" key="6">
    <source>
        <dbReference type="Proteomes" id="UP000696280"/>
    </source>
</evidence>
<dbReference type="GO" id="GO:0030410">
    <property type="term" value="F:nicotianamine synthase activity"/>
    <property type="evidence" value="ECO:0007669"/>
    <property type="project" value="InterPro"/>
</dbReference>
<dbReference type="OrthoDB" id="1858069at2759"/>
<comment type="similarity">
    <text evidence="1">Belongs to the nicotianamine synthase (NAS)-like family.</text>
</comment>
<dbReference type="Gene3D" id="3.40.50.150">
    <property type="entry name" value="Vaccinia Virus protein VP39"/>
    <property type="match status" value="1"/>
</dbReference>
<organism evidence="5 6">
    <name type="scientific">Hymenoscyphus fraxineus</name>
    <dbReference type="NCBI Taxonomy" id="746836"/>
    <lineage>
        <taxon>Eukaryota</taxon>
        <taxon>Fungi</taxon>
        <taxon>Dikarya</taxon>
        <taxon>Ascomycota</taxon>
        <taxon>Pezizomycotina</taxon>
        <taxon>Leotiomycetes</taxon>
        <taxon>Helotiales</taxon>
        <taxon>Helotiaceae</taxon>
        <taxon>Hymenoscyphus</taxon>
    </lineage>
</organism>
<dbReference type="AlphaFoldDB" id="A0A9N9KTT4"/>
<keyword evidence="6" id="KW-1185">Reference proteome</keyword>
<evidence type="ECO:0000256" key="3">
    <source>
        <dbReference type="ARBA" id="ARBA00022691"/>
    </source>
</evidence>
<evidence type="ECO:0000256" key="1">
    <source>
        <dbReference type="ARBA" id="ARBA00007009"/>
    </source>
</evidence>
<dbReference type="InterPro" id="IPR029063">
    <property type="entry name" value="SAM-dependent_MTases_sf"/>
</dbReference>
<dbReference type="Pfam" id="PF03059">
    <property type="entry name" value="NAS"/>
    <property type="match status" value="2"/>
</dbReference>
<keyword evidence="3" id="KW-0949">S-adenosyl-L-methionine</keyword>